<reference evidence="2" key="1">
    <citation type="journal article" date="2019" name="Int. J. Syst. Evol. Microbiol.">
        <title>The Global Catalogue of Microorganisms (GCM) 10K type strain sequencing project: providing services to taxonomists for standard genome sequencing and annotation.</title>
        <authorList>
            <consortium name="The Broad Institute Genomics Platform"/>
            <consortium name="The Broad Institute Genome Sequencing Center for Infectious Disease"/>
            <person name="Wu L."/>
            <person name="Ma J."/>
        </authorList>
    </citation>
    <scope>NUCLEOTIDE SEQUENCE [LARGE SCALE GENOMIC DNA]</scope>
    <source>
        <strain evidence="2">CGMCC 4.7144</strain>
    </source>
</reference>
<dbReference type="Pfam" id="PF13830">
    <property type="entry name" value="DUF4192"/>
    <property type="match status" value="1"/>
</dbReference>
<sequence>MTSPDNSILPVRSAAEMLAAVPHLVGFHPTNSIVLIAIAGTKVALVTRGDLPAGLDDIAQALPALDQVHATHVVIAAYGPEDLATPAVDAARAVLTVAGLQVYDALRVTDGRYWSYLCDNPTCCSPDGTPFDAVASPLSVRAVVSGSSPFADRASLAASIAPAGGALRAAMTEATDRARRRLADLPASLSAVEAEGQAALTEAANRYRSGQRCTDDEVAWLTTLLSTIAVRDHAWLTASREEWHLELWRDLTRRADPDLVAAPASLLAFTAWLQGNGALADIAAHRALTADPNYGMALLVLDGLRAGIPPSVLEDWQIWAAQHTDRP</sequence>
<organism evidence="1 2">
    <name type="scientific">Micromonospora vulcania</name>
    <dbReference type="NCBI Taxonomy" id="1441873"/>
    <lineage>
        <taxon>Bacteria</taxon>
        <taxon>Bacillati</taxon>
        <taxon>Actinomycetota</taxon>
        <taxon>Actinomycetes</taxon>
        <taxon>Micromonosporales</taxon>
        <taxon>Micromonosporaceae</taxon>
        <taxon>Micromonospora</taxon>
    </lineage>
</organism>
<accession>A0ABW1HFJ8</accession>
<protein>
    <submittedName>
        <fullName evidence="1">DUF4192 domain-containing protein</fullName>
    </submittedName>
</protein>
<dbReference type="RefSeq" id="WP_377515617.1">
    <property type="nucleotide sequence ID" value="NZ_JBHSQS010000028.1"/>
</dbReference>
<dbReference type="EMBL" id="JBHSQS010000028">
    <property type="protein sequence ID" value="MFC5927249.1"/>
    <property type="molecule type" value="Genomic_DNA"/>
</dbReference>
<evidence type="ECO:0000313" key="2">
    <source>
        <dbReference type="Proteomes" id="UP001596226"/>
    </source>
</evidence>
<comment type="caution">
    <text evidence="1">The sequence shown here is derived from an EMBL/GenBank/DDBJ whole genome shotgun (WGS) entry which is preliminary data.</text>
</comment>
<keyword evidence="2" id="KW-1185">Reference proteome</keyword>
<dbReference type="Proteomes" id="UP001596226">
    <property type="component" value="Unassembled WGS sequence"/>
</dbReference>
<evidence type="ECO:0000313" key="1">
    <source>
        <dbReference type="EMBL" id="MFC5927249.1"/>
    </source>
</evidence>
<gene>
    <name evidence="1" type="ORF">ACFQGL_28305</name>
</gene>
<dbReference type="InterPro" id="IPR025447">
    <property type="entry name" value="DUF4192"/>
</dbReference>
<proteinExistence type="predicted"/>
<name>A0ABW1HFJ8_9ACTN</name>